<comment type="caution">
    <text evidence="1">The sequence shown here is derived from an EMBL/GenBank/DDBJ whole genome shotgun (WGS) entry which is preliminary data.</text>
</comment>
<dbReference type="InterPro" id="IPR036280">
    <property type="entry name" value="Multihaem_cyt_sf"/>
</dbReference>
<evidence type="ECO:0000313" key="1">
    <source>
        <dbReference type="EMBL" id="TEB04965.1"/>
    </source>
</evidence>
<dbReference type="SUPFAM" id="SSF48695">
    <property type="entry name" value="Multiheme cytochromes"/>
    <property type="match status" value="1"/>
</dbReference>
<keyword evidence="2" id="KW-1185">Reference proteome</keyword>
<dbReference type="AlphaFoldDB" id="A0A4Y7R7M8"/>
<sequence>MSQELISAARNKAGDYFRQGYNCSESIFLAFRDLVAPELDAGLVKMFTGFGGGLGHAGCMCGALSSAEMIISLFTGRTSNQEDREVSYQAAREYHDLFNERFGGTCCRALNPHSFDTPEHLKNCLKITGNTGKLLMEYLIQKGLVA</sequence>
<dbReference type="Proteomes" id="UP000298324">
    <property type="component" value="Unassembled WGS sequence"/>
</dbReference>
<name>A0A4Y7R7M8_9FIRM</name>
<dbReference type="RefSeq" id="WP_190259248.1">
    <property type="nucleotide sequence ID" value="NZ_QFGA01000003.1"/>
</dbReference>
<accession>A0A4Y7R7M8</accession>
<protein>
    <submittedName>
        <fullName evidence="1">Putative redox-active protein</fullName>
    </submittedName>
</protein>
<dbReference type="NCBIfam" id="TIGR01909">
    <property type="entry name" value="C_GCAxxG_C_C"/>
    <property type="match status" value="1"/>
</dbReference>
<organism evidence="1 2">
    <name type="scientific">Pelotomaculum schinkii</name>
    <dbReference type="NCBI Taxonomy" id="78350"/>
    <lineage>
        <taxon>Bacteria</taxon>
        <taxon>Bacillati</taxon>
        <taxon>Bacillota</taxon>
        <taxon>Clostridia</taxon>
        <taxon>Eubacteriales</taxon>
        <taxon>Desulfotomaculaceae</taxon>
        <taxon>Pelotomaculum</taxon>
    </lineage>
</organism>
<proteinExistence type="predicted"/>
<reference evidence="1 2" key="1">
    <citation type="journal article" date="2018" name="Environ. Microbiol.">
        <title>Novel energy conservation strategies and behaviour of Pelotomaculum schinkii driving syntrophic propionate catabolism.</title>
        <authorList>
            <person name="Hidalgo-Ahumada C.A.P."/>
            <person name="Nobu M.K."/>
            <person name="Narihiro T."/>
            <person name="Tamaki H."/>
            <person name="Liu W.T."/>
            <person name="Kamagata Y."/>
            <person name="Stams A.J.M."/>
            <person name="Imachi H."/>
            <person name="Sousa D.Z."/>
        </authorList>
    </citation>
    <scope>NUCLEOTIDE SEQUENCE [LARGE SCALE GENOMIC DNA]</scope>
    <source>
        <strain evidence="1 2">HH</strain>
    </source>
</reference>
<evidence type="ECO:0000313" key="2">
    <source>
        <dbReference type="Proteomes" id="UP000298324"/>
    </source>
</evidence>
<dbReference type="EMBL" id="QFGA01000003">
    <property type="protein sequence ID" value="TEB04965.1"/>
    <property type="molecule type" value="Genomic_DNA"/>
</dbReference>
<gene>
    <name evidence="1" type="ORF">Psch_03728</name>
</gene>
<dbReference type="InterPro" id="IPR010181">
    <property type="entry name" value="CGCAxxGCC_motif"/>
</dbReference>
<dbReference type="Pfam" id="PF09719">
    <property type="entry name" value="C_GCAxxG_C_C"/>
    <property type="match status" value="1"/>
</dbReference>